<name>A0A6A1QE62_BALPH</name>
<keyword evidence="3" id="KW-1185">Reference proteome</keyword>
<dbReference type="InterPro" id="IPR026302">
    <property type="entry name" value="NEDD4-bd_p2"/>
</dbReference>
<organism evidence="2 3">
    <name type="scientific">Balaenoptera physalus</name>
    <name type="common">Fin whale</name>
    <name type="synonym">Balaena physalus</name>
    <dbReference type="NCBI Taxonomy" id="9770"/>
    <lineage>
        <taxon>Eukaryota</taxon>
        <taxon>Metazoa</taxon>
        <taxon>Chordata</taxon>
        <taxon>Craniata</taxon>
        <taxon>Vertebrata</taxon>
        <taxon>Euteleostomi</taxon>
        <taxon>Mammalia</taxon>
        <taxon>Eutheria</taxon>
        <taxon>Laurasiatheria</taxon>
        <taxon>Artiodactyla</taxon>
        <taxon>Whippomorpha</taxon>
        <taxon>Cetacea</taxon>
        <taxon>Mysticeti</taxon>
        <taxon>Balaenopteridae</taxon>
        <taxon>Balaenoptera</taxon>
    </lineage>
</organism>
<sequence length="84" mass="9847">MPVSGKKYDKQREAETEMKREDGAYEFNPDFLEKTHEWNQKRARKAMRKGIPPIITDITAIITDDANLQGNTNERIFSGCKWTW</sequence>
<accession>A0A6A1QE62</accession>
<dbReference type="Proteomes" id="UP000437017">
    <property type="component" value="Unassembled WGS sequence"/>
</dbReference>
<dbReference type="EMBL" id="SGJD01000357">
    <property type="protein sequence ID" value="KAB0405474.1"/>
    <property type="molecule type" value="Genomic_DNA"/>
</dbReference>
<feature type="region of interest" description="Disordered" evidence="1">
    <location>
        <begin position="1"/>
        <end position="22"/>
    </location>
</feature>
<dbReference type="AlphaFoldDB" id="A0A6A1QE62"/>
<dbReference type="PANTHER" id="PTHR13308">
    <property type="entry name" value="NEDD4-BINDING PROTEIN 2-LIKE 1"/>
    <property type="match status" value="1"/>
</dbReference>
<reference evidence="2 3" key="1">
    <citation type="journal article" date="2019" name="PLoS ONE">
        <title>Genomic analyses reveal an absence of contemporary introgressive admixture between fin whales and blue whales, despite known hybrids.</title>
        <authorList>
            <person name="Westbury M.V."/>
            <person name="Petersen B."/>
            <person name="Lorenzen E.D."/>
        </authorList>
    </citation>
    <scope>NUCLEOTIDE SEQUENCE [LARGE SCALE GENOMIC DNA]</scope>
    <source>
        <strain evidence="2">FinWhale-01</strain>
    </source>
</reference>
<proteinExistence type="predicted"/>
<gene>
    <name evidence="2" type="ORF">E2I00_017464</name>
</gene>
<comment type="caution">
    <text evidence="2">The sequence shown here is derived from an EMBL/GenBank/DDBJ whole genome shotgun (WGS) entry which is preliminary data.</text>
</comment>
<evidence type="ECO:0000313" key="3">
    <source>
        <dbReference type="Proteomes" id="UP000437017"/>
    </source>
</evidence>
<dbReference type="PANTHER" id="PTHR13308:SF5">
    <property type="entry name" value="NEDD4-BINDING PROTEIN 2-LIKE 1"/>
    <property type="match status" value="1"/>
</dbReference>
<evidence type="ECO:0000256" key="1">
    <source>
        <dbReference type="SAM" id="MobiDB-lite"/>
    </source>
</evidence>
<evidence type="ECO:0000313" key="2">
    <source>
        <dbReference type="EMBL" id="KAB0405474.1"/>
    </source>
</evidence>
<protein>
    <submittedName>
        <fullName evidence="2">Uncharacterized protein</fullName>
    </submittedName>
</protein>